<comment type="similarity">
    <text evidence="1">Belongs to the iron-containing alcohol dehydrogenase family.</text>
</comment>
<dbReference type="InterPro" id="IPR056798">
    <property type="entry name" value="ADH_Fe_C"/>
</dbReference>
<reference evidence="6 7" key="1">
    <citation type="submission" date="2016-10" db="EMBL/GenBank/DDBJ databases">
        <authorList>
            <person name="de Groot N.N."/>
        </authorList>
    </citation>
    <scope>NUCLEOTIDE SEQUENCE [LARGE SCALE GENOMIC DNA]</scope>
    <source>
        <strain evidence="6 7">DSM 1283</strain>
    </source>
</reference>
<evidence type="ECO:0000256" key="3">
    <source>
        <dbReference type="ARBA" id="ARBA00023027"/>
    </source>
</evidence>
<dbReference type="FunFam" id="3.40.50.1970:FF:000003">
    <property type="entry name" value="Alcohol dehydrogenase, iron-containing"/>
    <property type="match status" value="1"/>
</dbReference>
<gene>
    <name evidence="6" type="ORF">SAMN04489757_16216</name>
</gene>
<keyword evidence="2" id="KW-0560">Oxidoreductase</keyword>
<dbReference type="STRING" id="1527.SAMN04489757_16216"/>
<evidence type="ECO:0000313" key="6">
    <source>
        <dbReference type="EMBL" id="SFO66736.1"/>
    </source>
</evidence>
<dbReference type="Proteomes" id="UP000198806">
    <property type="component" value="Unassembled WGS sequence"/>
</dbReference>
<dbReference type="AlphaFoldDB" id="A0A1I5J2U8"/>
<keyword evidence="7" id="KW-1185">Reference proteome</keyword>
<dbReference type="SUPFAM" id="SSF56796">
    <property type="entry name" value="Dehydroquinate synthase-like"/>
    <property type="match status" value="1"/>
</dbReference>
<dbReference type="InterPro" id="IPR039697">
    <property type="entry name" value="Alcohol_dehydrogenase_Fe"/>
</dbReference>
<dbReference type="PANTHER" id="PTHR11496:SF102">
    <property type="entry name" value="ALCOHOL DEHYDROGENASE 4"/>
    <property type="match status" value="1"/>
</dbReference>
<dbReference type="GO" id="GO:0046872">
    <property type="term" value="F:metal ion binding"/>
    <property type="evidence" value="ECO:0007669"/>
    <property type="project" value="InterPro"/>
</dbReference>
<protein>
    <submittedName>
        <fullName evidence="6">Alcohol dehydrogenase</fullName>
    </submittedName>
</protein>
<accession>A0A1I5J2U8</accession>
<dbReference type="Pfam" id="PF25137">
    <property type="entry name" value="ADH_Fe_C"/>
    <property type="match status" value="1"/>
</dbReference>
<dbReference type="PANTHER" id="PTHR11496">
    <property type="entry name" value="ALCOHOL DEHYDROGENASE"/>
    <property type="match status" value="1"/>
</dbReference>
<dbReference type="PROSITE" id="PS00913">
    <property type="entry name" value="ADH_IRON_1"/>
    <property type="match status" value="1"/>
</dbReference>
<dbReference type="PROSITE" id="PS00060">
    <property type="entry name" value="ADH_IRON_2"/>
    <property type="match status" value="1"/>
</dbReference>
<evidence type="ECO:0000259" key="4">
    <source>
        <dbReference type="Pfam" id="PF00465"/>
    </source>
</evidence>
<dbReference type="FunFam" id="1.20.1090.10:FF:000001">
    <property type="entry name" value="Aldehyde-alcohol dehydrogenase"/>
    <property type="match status" value="1"/>
</dbReference>
<evidence type="ECO:0000256" key="1">
    <source>
        <dbReference type="ARBA" id="ARBA00007358"/>
    </source>
</evidence>
<dbReference type="RefSeq" id="WP_091689198.1">
    <property type="nucleotide sequence ID" value="NZ_BAABFM010000058.1"/>
</dbReference>
<dbReference type="Gene3D" id="1.20.1090.10">
    <property type="entry name" value="Dehydroquinate synthase-like - alpha domain"/>
    <property type="match status" value="1"/>
</dbReference>
<dbReference type="InterPro" id="IPR001670">
    <property type="entry name" value="ADH_Fe/GldA"/>
</dbReference>
<feature type="domain" description="Fe-containing alcohol dehydrogenase-like C-terminal" evidence="5">
    <location>
        <begin position="188"/>
        <end position="385"/>
    </location>
</feature>
<evidence type="ECO:0000256" key="2">
    <source>
        <dbReference type="ARBA" id="ARBA00023002"/>
    </source>
</evidence>
<dbReference type="GO" id="GO:0004022">
    <property type="term" value="F:alcohol dehydrogenase (NAD+) activity"/>
    <property type="evidence" value="ECO:0007669"/>
    <property type="project" value="TreeGrafter"/>
</dbReference>
<dbReference type="InterPro" id="IPR018211">
    <property type="entry name" value="ADH_Fe_CS"/>
</dbReference>
<dbReference type="EMBL" id="FOWD01000062">
    <property type="protein sequence ID" value="SFO66736.1"/>
    <property type="molecule type" value="Genomic_DNA"/>
</dbReference>
<dbReference type="Pfam" id="PF00465">
    <property type="entry name" value="Fe-ADH"/>
    <property type="match status" value="1"/>
</dbReference>
<proteinExistence type="inferred from homology"/>
<organism evidence="6 7">
    <name type="scientific">Anaerocolumna aminovalerica</name>
    <dbReference type="NCBI Taxonomy" id="1527"/>
    <lineage>
        <taxon>Bacteria</taxon>
        <taxon>Bacillati</taxon>
        <taxon>Bacillota</taxon>
        <taxon>Clostridia</taxon>
        <taxon>Lachnospirales</taxon>
        <taxon>Lachnospiraceae</taxon>
        <taxon>Anaerocolumna</taxon>
    </lineage>
</organism>
<dbReference type="OrthoDB" id="9804734at2"/>
<dbReference type="CDD" id="cd08188">
    <property type="entry name" value="PDDH"/>
    <property type="match status" value="1"/>
</dbReference>
<feature type="domain" description="Alcohol dehydrogenase iron-type/glycerol dehydrogenase GldA" evidence="4">
    <location>
        <begin position="13"/>
        <end position="176"/>
    </location>
</feature>
<keyword evidence="3" id="KW-0520">NAD</keyword>
<name>A0A1I5J2U8_9FIRM</name>
<dbReference type="Gene3D" id="3.40.50.1970">
    <property type="match status" value="1"/>
</dbReference>
<sequence length="387" mass="42124">MNAHRVNAVVTSFFGQGAISLLPEELKKRSLKRGLIITDKFLYESGAAVKVGNELLKADSEYAIYYQVQPNPSIDVVRECTYAAKTLEVDYLVAVGGGSAIDTAKAVGILMTNGGEIEDYEGVNKSKNPSLPIVVVNTTAGTGSEVTTFYIVTNPRTHSKMVMIDTNCLVSIAVNDIDFMKSMPPKLTACTGMDAMTHAIEAVLSRFATPLSDKDALWTIKTIKEYLPRVVNKADDLEGRNMMSYAEYTAGMAFSNSGLGMVHAMAHSLGGFYNLAHGVCNSVLLPYVMEFNGQNKNIQSRYKLIAEALGINGAKEMSPEAAVEASTDYIRNLCKEVGIPKSFKELNVRPEDFPQLADLALADSCMPSNPIQPTKQEVIEIYTKACR</sequence>
<evidence type="ECO:0000313" key="7">
    <source>
        <dbReference type="Proteomes" id="UP000198806"/>
    </source>
</evidence>
<evidence type="ECO:0000259" key="5">
    <source>
        <dbReference type="Pfam" id="PF25137"/>
    </source>
</evidence>